<evidence type="ECO:0000256" key="1">
    <source>
        <dbReference type="ARBA" id="ARBA00004580"/>
    </source>
</evidence>
<dbReference type="GO" id="GO:0003924">
    <property type="term" value="F:GTPase activity"/>
    <property type="evidence" value="ECO:0007669"/>
    <property type="project" value="InterPro"/>
</dbReference>
<dbReference type="PROSITE" id="PS51420">
    <property type="entry name" value="RHO"/>
    <property type="match status" value="1"/>
</dbReference>
<dbReference type="SMART" id="SM00176">
    <property type="entry name" value="RAN"/>
    <property type="match status" value="1"/>
</dbReference>
<evidence type="ECO:0000313" key="16">
    <source>
        <dbReference type="EMBL" id="PAA77399.1"/>
    </source>
</evidence>
<evidence type="ECO:0000256" key="2">
    <source>
        <dbReference type="ARBA" id="ARBA00006270"/>
    </source>
</evidence>
<dbReference type="GO" id="GO:0005525">
    <property type="term" value="F:GTP binding"/>
    <property type="evidence" value="ECO:0007669"/>
    <property type="project" value="UniProtKB-KW"/>
</dbReference>
<dbReference type="SMART" id="SM00173">
    <property type="entry name" value="RAS"/>
    <property type="match status" value="1"/>
</dbReference>
<evidence type="ECO:0000256" key="11">
    <source>
        <dbReference type="ARBA" id="ARBA00023329"/>
    </source>
</evidence>
<evidence type="ECO:0000256" key="14">
    <source>
        <dbReference type="ARBA" id="ARBA00067841"/>
    </source>
</evidence>
<dbReference type="OrthoDB" id="9989112at2759"/>
<keyword evidence="8" id="KW-0472">Membrane</keyword>
<evidence type="ECO:0000256" key="6">
    <source>
        <dbReference type="ARBA" id="ARBA00023034"/>
    </source>
</evidence>
<dbReference type="SMART" id="SM00174">
    <property type="entry name" value="RHO"/>
    <property type="match status" value="1"/>
</dbReference>
<dbReference type="STRING" id="282301.A0A267FWL0"/>
<keyword evidence="7" id="KW-0342">GTP-binding</keyword>
<keyword evidence="9" id="KW-0449">Lipoprotein</keyword>
<keyword evidence="6" id="KW-0333">Golgi apparatus</keyword>
<evidence type="ECO:0000256" key="4">
    <source>
        <dbReference type="ARBA" id="ARBA00022553"/>
    </source>
</evidence>
<organism evidence="16 17">
    <name type="scientific">Macrostomum lignano</name>
    <dbReference type="NCBI Taxonomy" id="282301"/>
    <lineage>
        <taxon>Eukaryota</taxon>
        <taxon>Metazoa</taxon>
        <taxon>Spiralia</taxon>
        <taxon>Lophotrochozoa</taxon>
        <taxon>Platyhelminthes</taxon>
        <taxon>Rhabditophora</taxon>
        <taxon>Macrostomorpha</taxon>
        <taxon>Macrostomida</taxon>
        <taxon>Macrostomidae</taxon>
        <taxon>Macrostomum</taxon>
    </lineage>
</organism>
<evidence type="ECO:0000256" key="7">
    <source>
        <dbReference type="ARBA" id="ARBA00023134"/>
    </source>
</evidence>
<reference evidence="16 17" key="1">
    <citation type="submission" date="2017-06" db="EMBL/GenBank/DDBJ databases">
        <title>A platform for efficient transgenesis in Macrostomum lignano, a flatworm model organism for stem cell research.</title>
        <authorList>
            <person name="Berezikov E."/>
        </authorList>
    </citation>
    <scope>NUCLEOTIDE SEQUENCE [LARGE SCALE GENOMIC DNA]</scope>
    <source>
        <strain evidence="16">DV1</strain>
        <tissue evidence="16">Whole organism</tissue>
    </source>
</reference>
<dbReference type="EMBL" id="NIVC01003394">
    <property type="protein sequence ID" value="PAA51591.1"/>
    <property type="molecule type" value="Genomic_DNA"/>
</dbReference>
<dbReference type="GO" id="GO:0030670">
    <property type="term" value="C:phagocytic vesicle membrane"/>
    <property type="evidence" value="ECO:0007669"/>
    <property type="project" value="UniProtKB-SubCell"/>
</dbReference>
<dbReference type="NCBIfam" id="TIGR00231">
    <property type="entry name" value="small_GTP"/>
    <property type="match status" value="1"/>
</dbReference>
<comment type="subcellular location">
    <subcellularLocation>
        <location evidence="1">Cytoplasmic vesicle</location>
        <location evidence="1">Phagosome membrane</location>
    </subcellularLocation>
    <subcellularLocation>
        <location evidence="13">Endomembrane system</location>
        <topology evidence="13">Lipid-anchor</topology>
        <orientation evidence="13">Cytoplasmic side</orientation>
    </subcellularLocation>
    <subcellularLocation>
        <location evidence="12">Golgi apparatus</location>
        <location evidence="12">trans-Golgi network membrane</location>
        <topology evidence="12">Lipid-anchor</topology>
    </subcellularLocation>
</comment>
<evidence type="ECO:0000256" key="8">
    <source>
        <dbReference type="ARBA" id="ARBA00023136"/>
    </source>
</evidence>
<evidence type="ECO:0000313" key="17">
    <source>
        <dbReference type="Proteomes" id="UP000215902"/>
    </source>
</evidence>
<keyword evidence="4" id="KW-0597">Phosphoprotein</keyword>
<keyword evidence="10" id="KW-0636">Prenylation</keyword>
<dbReference type="SMART" id="SM00175">
    <property type="entry name" value="RAB"/>
    <property type="match status" value="1"/>
</dbReference>
<keyword evidence="17" id="KW-1185">Reference proteome</keyword>
<accession>A0A267FWL0</accession>
<dbReference type="InterPro" id="IPR050209">
    <property type="entry name" value="Rab_GTPases_membrane_traffic"/>
</dbReference>
<sequence>MQPDDQFDYQFKLVIVGDTSVGKSCIVQCFKTGNYCETQANTIGVDFAMKTLLIDGVRVKLQIWDTAGQERFRTITQSYYRSASAAIIAYDITRRETFDSLHHWVEDLNRYAGSQAIHLLIGCKCDLESQRQVSAIEGREFANRLAMLAHLETSAKDNCNVDRLFHTVAEELLKRIRLSPPALAADNDRLTGHRLSLGGNRRSLSNCCSSS</sequence>
<gene>
    <name evidence="16" type="ORF">BOX15_Mlig024588g1</name>
    <name evidence="15" type="ORF">BOX15_Mlig025039g1</name>
</gene>
<evidence type="ECO:0000256" key="3">
    <source>
        <dbReference type="ARBA" id="ARBA00022481"/>
    </source>
</evidence>
<protein>
    <recommendedName>
        <fullName evidence="14">Ras-related protein Rab-43</fullName>
    </recommendedName>
</protein>
<keyword evidence="3" id="KW-0488">Methylation</keyword>
<comment type="caution">
    <text evidence="16">The sequence shown here is derived from an EMBL/GenBank/DDBJ whole genome shotgun (WGS) entry which is preliminary data.</text>
</comment>
<dbReference type="GO" id="GO:0005794">
    <property type="term" value="C:Golgi apparatus"/>
    <property type="evidence" value="ECO:0007669"/>
    <property type="project" value="UniProtKB-SubCell"/>
</dbReference>
<dbReference type="PROSITE" id="PS51419">
    <property type="entry name" value="RAB"/>
    <property type="match status" value="1"/>
</dbReference>
<evidence type="ECO:0000256" key="5">
    <source>
        <dbReference type="ARBA" id="ARBA00022741"/>
    </source>
</evidence>
<keyword evidence="11" id="KW-0968">Cytoplasmic vesicle</keyword>
<dbReference type="InterPro" id="IPR001806">
    <property type="entry name" value="Small_GTPase"/>
</dbReference>
<evidence type="ECO:0000313" key="15">
    <source>
        <dbReference type="EMBL" id="PAA51591.1"/>
    </source>
</evidence>
<evidence type="ECO:0000256" key="13">
    <source>
        <dbReference type="ARBA" id="ARBA00046278"/>
    </source>
</evidence>
<comment type="similarity">
    <text evidence="2">Belongs to the small GTPase superfamily. Rab family.</text>
</comment>
<dbReference type="PROSITE" id="PS51421">
    <property type="entry name" value="RAS"/>
    <property type="match status" value="1"/>
</dbReference>
<dbReference type="Proteomes" id="UP000215902">
    <property type="component" value="Unassembled WGS sequence"/>
</dbReference>
<dbReference type="AlphaFoldDB" id="A0A267FWL0"/>
<dbReference type="InterPro" id="IPR005225">
    <property type="entry name" value="Small_GTP-bd"/>
</dbReference>
<dbReference type="SUPFAM" id="SSF52540">
    <property type="entry name" value="P-loop containing nucleoside triphosphate hydrolases"/>
    <property type="match status" value="1"/>
</dbReference>
<dbReference type="FunFam" id="3.40.50.300:FF:000803">
    <property type="entry name" value="Ras-related protein Rab-43"/>
    <property type="match status" value="1"/>
</dbReference>
<dbReference type="PRINTS" id="PR00449">
    <property type="entry name" value="RASTRNSFRMNG"/>
</dbReference>
<evidence type="ECO:0000256" key="12">
    <source>
        <dbReference type="ARBA" id="ARBA00037864"/>
    </source>
</evidence>
<evidence type="ECO:0000256" key="9">
    <source>
        <dbReference type="ARBA" id="ARBA00023288"/>
    </source>
</evidence>
<evidence type="ECO:0000256" key="10">
    <source>
        <dbReference type="ARBA" id="ARBA00023289"/>
    </source>
</evidence>
<name>A0A267FWL0_9PLAT</name>
<dbReference type="Pfam" id="PF00071">
    <property type="entry name" value="Ras"/>
    <property type="match status" value="1"/>
</dbReference>
<dbReference type="InterPro" id="IPR027417">
    <property type="entry name" value="P-loop_NTPase"/>
</dbReference>
<dbReference type="EMBL" id="NIVC01000746">
    <property type="protein sequence ID" value="PAA77399.1"/>
    <property type="molecule type" value="Genomic_DNA"/>
</dbReference>
<keyword evidence="5" id="KW-0547">Nucleotide-binding</keyword>
<dbReference type="PANTHER" id="PTHR47979">
    <property type="entry name" value="DRAB11-RELATED"/>
    <property type="match status" value="1"/>
</dbReference>
<proteinExistence type="inferred from homology"/>
<dbReference type="Gene3D" id="3.40.50.300">
    <property type="entry name" value="P-loop containing nucleotide triphosphate hydrolases"/>
    <property type="match status" value="1"/>
</dbReference>